<feature type="region of interest" description="Disordered" evidence="1">
    <location>
        <begin position="1"/>
        <end position="137"/>
    </location>
</feature>
<feature type="domain" description="VWFA" evidence="2">
    <location>
        <begin position="152"/>
        <end position="349"/>
    </location>
</feature>
<dbReference type="InParanoid" id="A0A401GC97"/>
<dbReference type="EMBL" id="BFAD01000002">
    <property type="protein sequence ID" value="GBE79799.1"/>
    <property type="molecule type" value="Genomic_DNA"/>
</dbReference>
<dbReference type="PROSITE" id="PS50234">
    <property type="entry name" value="VWFA"/>
    <property type="match status" value="1"/>
</dbReference>
<dbReference type="STRING" id="139825.A0A401GC97"/>
<gene>
    <name evidence="3" type="ORF">SCP_0210000</name>
</gene>
<reference evidence="3 4" key="1">
    <citation type="journal article" date="2018" name="Sci. Rep.">
        <title>Genome sequence of the cauliflower mushroom Sparassis crispa (Hanabiratake) and its association with beneficial usage.</title>
        <authorList>
            <person name="Kiyama R."/>
            <person name="Furutani Y."/>
            <person name="Kawaguchi K."/>
            <person name="Nakanishi T."/>
        </authorList>
    </citation>
    <scope>NUCLEOTIDE SEQUENCE [LARGE SCALE GENOMIC DNA]</scope>
</reference>
<evidence type="ECO:0000256" key="1">
    <source>
        <dbReference type="SAM" id="MobiDB-lite"/>
    </source>
</evidence>
<dbReference type="PANTHER" id="PTHR34706:SF1">
    <property type="entry name" value="VWFA DOMAIN-CONTAINING PROTEIN"/>
    <property type="match status" value="1"/>
</dbReference>
<dbReference type="OrthoDB" id="2142040at2759"/>
<comment type="caution">
    <text evidence="3">The sequence shown here is derived from an EMBL/GenBank/DDBJ whole genome shotgun (WGS) entry which is preliminary data.</text>
</comment>
<accession>A0A401GC97</accession>
<keyword evidence="4" id="KW-1185">Reference proteome</keyword>
<dbReference type="GeneID" id="38776716"/>
<evidence type="ECO:0000259" key="2">
    <source>
        <dbReference type="PROSITE" id="PS50234"/>
    </source>
</evidence>
<name>A0A401GC97_9APHY</name>
<dbReference type="Proteomes" id="UP000287166">
    <property type="component" value="Unassembled WGS sequence"/>
</dbReference>
<dbReference type="AlphaFoldDB" id="A0A401GC97"/>
<evidence type="ECO:0000313" key="4">
    <source>
        <dbReference type="Proteomes" id="UP000287166"/>
    </source>
</evidence>
<feature type="compositionally biased region" description="Polar residues" evidence="1">
    <location>
        <begin position="84"/>
        <end position="95"/>
    </location>
</feature>
<feature type="compositionally biased region" description="Low complexity" evidence="1">
    <location>
        <begin position="1"/>
        <end position="16"/>
    </location>
</feature>
<evidence type="ECO:0000313" key="3">
    <source>
        <dbReference type="EMBL" id="GBE79799.1"/>
    </source>
</evidence>
<dbReference type="PANTHER" id="PTHR34706">
    <property type="entry name" value="SLR1338 PROTEIN"/>
    <property type="match status" value="1"/>
</dbReference>
<dbReference type="Pfam" id="PF00092">
    <property type="entry name" value="VWA"/>
    <property type="match status" value="1"/>
</dbReference>
<dbReference type="SMART" id="SM00327">
    <property type="entry name" value="VWA"/>
    <property type="match status" value="1"/>
</dbReference>
<dbReference type="SUPFAM" id="SSF53300">
    <property type="entry name" value="vWA-like"/>
    <property type="match status" value="1"/>
</dbReference>
<protein>
    <recommendedName>
        <fullName evidence="2">VWFA domain-containing protein</fullName>
    </recommendedName>
</protein>
<dbReference type="InterPro" id="IPR002035">
    <property type="entry name" value="VWF_A"/>
</dbReference>
<sequence length="366" mass="39652">MGNSSSRSSLRSSDSISKPKALAATTDELDDESRRAATYASSPNSSLLGIPTTVHRRSRSAQAAPARREPVLPPPPYAVAVANGASSPSARHTSPQGGGAGPIHTQLQHVTDEPLQDSPAEERAPQMHPLTGRPLVRRSTVENALDTLRRFDTVIIVDDSGSMEGPRWQEARDALAALADIASRYDADGVDVCFLNSKRVGTNMKNSDLVRRLFNSVRPQGITPIGDRLEQLMLFYLDDLDQARARSDAGDKKALTRKKPINYIVITDGAPTDDPEAVIVAAARRLDKGNYPLNQVGIQFVQIGNSPDATAFLQELDDGLSETYHIRDMVDTTPYNGSQLNAETIIKILLGGINRRVDRRGGQSVI</sequence>
<dbReference type="Gene3D" id="3.40.50.410">
    <property type="entry name" value="von Willebrand factor, type A domain"/>
    <property type="match status" value="1"/>
</dbReference>
<organism evidence="3 4">
    <name type="scientific">Sparassis crispa</name>
    <dbReference type="NCBI Taxonomy" id="139825"/>
    <lineage>
        <taxon>Eukaryota</taxon>
        <taxon>Fungi</taxon>
        <taxon>Dikarya</taxon>
        <taxon>Basidiomycota</taxon>
        <taxon>Agaricomycotina</taxon>
        <taxon>Agaricomycetes</taxon>
        <taxon>Polyporales</taxon>
        <taxon>Sparassidaceae</taxon>
        <taxon>Sparassis</taxon>
    </lineage>
</organism>
<proteinExistence type="predicted"/>
<dbReference type="RefSeq" id="XP_027610712.1">
    <property type="nucleotide sequence ID" value="XM_027754911.1"/>
</dbReference>
<dbReference type="InterPro" id="IPR036465">
    <property type="entry name" value="vWFA_dom_sf"/>
</dbReference>